<name>A0ACB9FK30_ARCLA</name>
<keyword evidence="2" id="KW-1185">Reference proteome</keyword>
<evidence type="ECO:0000313" key="2">
    <source>
        <dbReference type="Proteomes" id="UP001055879"/>
    </source>
</evidence>
<gene>
    <name evidence="1" type="ORF">L6452_02795</name>
</gene>
<sequence length="259" mass="30025">MGLGVLLDMTLNGIPSKMGFYVVDALDTKEMHLRTHEGVIPISMESIHDLLGLPIGWINLLDFDEGGSDKRIWNEWKVKFAKRKMRQMDLLDVIQKSNDDEFTFKLNFLVLFVNIMAKRNTMGCCNFNFLSRIHDEEMIPKIDWCRYIYTRLRASKSQWNRDNNNCFYAGPLTYLTLLYVEETRCSSVIVPDKKPPLCAWTYDLMKMRESRDIANGGFGRQPLKKPANSTKEINEFVQPIDESNGCRSQSRETTMEVPT</sequence>
<dbReference type="EMBL" id="CM042047">
    <property type="protein sequence ID" value="KAI3771629.1"/>
    <property type="molecule type" value="Genomic_DNA"/>
</dbReference>
<reference evidence="1 2" key="2">
    <citation type="journal article" date="2022" name="Mol. Ecol. Resour.">
        <title>The genomes of chicory, endive, great burdock and yacon provide insights into Asteraceae paleo-polyploidization history and plant inulin production.</title>
        <authorList>
            <person name="Fan W."/>
            <person name="Wang S."/>
            <person name="Wang H."/>
            <person name="Wang A."/>
            <person name="Jiang F."/>
            <person name="Liu H."/>
            <person name="Zhao H."/>
            <person name="Xu D."/>
            <person name="Zhang Y."/>
        </authorList>
    </citation>
    <scope>NUCLEOTIDE SEQUENCE [LARGE SCALE GENOMIC DNA]</scope>
    <source>
        <strain evidence="2">cv. Niubang</strain>
    </source>
</reference>
<accession>A0ACB9FK30</accession>
<dbReference type="Proteomes" id="UP001055879">
    <property type="component" value="Linkage Group LG01"/>
</dbReference>
<protein>
    <submittedName>
        <fullName evidence="1">Uncharacterized protein</fullName>
    </submittedName>
</protein>
<reference evidence="2" key="1">
    <citation type="journal article" date="2022" name="Mol. Ecol. Resour.">
        <title>The genomes of chicory, endive, great burdock and yacon provide insights into Asteraceae palaeo-polyploidization history and plant inulin production.</title>
        <authorList>
            <person name="Fan W."/>
            <person name="Wang S."/>
            <person name="Wang H."/>
            <person name="Wang A."/>
            <person name="Jiang F."/>
            <person name="Liu H."/>
            <person name="Zhao H."/>
            <person name="Xu D."/>
            <person name="Zhang Y."/>
        </authorList>
    </citation>
    <scope>NUCLEOTIDE SEQUENCE [LARGE SCALE GENOMIC DNA]</scope>
    <source>
        <strain evidence="2">cv. Niubang</strain>
    </source>
</reference>
<comment type="caution">
    <text evidence="1">The sequence shown here is derived from an EMBL/GenBank/DDBJ whole genome shotgun (WGS) entry which is preliminary data.</text>
</comment>
<proteinExistence type="predicted"/>
<evidence type="ECO:0000313" key="1">
    <source>
        <dbReference type="EMBL" id="KAI3771629.1"/>
    </source>
</evidence>
<organism evidence="1 2">
    <name type="scientific">Arctium lappa</name>
    <name type="common">Greater burdock</name>
    <name type="synonym">Lappa major</name>
    <dbReference type="NCBI Taxonomy" id="4217"/>
    <lineage>
        <taxon>Eukaryota</taxon>
        <taxon>Viridiplantae</taxon>
        <taxon>Streptophyta</taxon>
        <taxon>Embryophyta</taxon>
        <taxon>Tracheophyta</taxon>
        <taxon>Spermatophyta</taxon>
        <taxon>Magnoliopsida</taxon>
        <taxon>eudicotyledons</taxon>
        <taxon>Gunneridae</taxon>
        <taxon>Pentapetalae</taxon>
        <taxon>asterids</taxon>
        <taxon>campanulids</taxon>
        <taxon>Asterales</taxon>
        <taxon>Asteraceae</taxon>
        <taxon>Carduoideae</taxon>
        <taxon>Cardueae</taxon>
        <taxon>Arctiinae</taxon>
        <taxon>Arctium</taxon>
    </lineage>
</organism>